<dbReference type="OrthoDB" id="3357519at2759"/>
<evidence type="ECO:0000313" key="3">
    <source>
        <dbReference type="Proteomes" id="UP000541558"/>
    </source>
</evidence>
<proteinExistence type="predicted"/>
<organism evidence="2 3">
    <name type="scientific">Ephemerocybe angulata</name>
    <dbReference type="NCBI Taxonomy" id="980116"/>
    <lineage>
        <taxon>Eukaryota</taxon>
        <taxon>Fungi</taxon>
        <taxon>Dikarya</taxon>
        <taxon>Basidiomycota</taxon>
        <taxon>Agaricomycotina</taxon>
        <taxon>Agaricomycetes</taxon>
        <taxon>Agaricomycetidae</taxon>
        <taxon>Agaricales</taxon>
        <taxon>Agaricineae</taxon>
        <taxon>Psathyrellaceae</taxon>
        <taxon>Ephemerocybe</taxon>
    </lineage>
</organism>
<evidence type="ECO:0008006" key="4">
    <source>
        <dbReference type="Google" id="ProtNLM"/>
    </source>
</evidence>
<reference evidence="2 3" key="1">
    <citation type="journal article" date="2020" name="ISME J.">
        <title>Uncovering the hidden diversity of litter-decomposition mechanisms in mushroom-forming fungi.</title>
        <authorList>
            <person name="Floudas D."/>
            <person name="Bentzer J."/>
            <person name="Ahren D."/>
            <person name="Johansson T."/>
            <person name="Persson P."/>
            <person name="Tunlid A."/>
        </authorList>
    </citation>
    <scope>NUCLEOTIDE SEQUENCE [LARGE SCALE GENOMIC DNA]</scope>
    <source>
        <strain evidence="2 3">CBS 175.51</strain>
    </source>
</reference>
<dbReference type="EMBL" id="JAACJK010000122">
    <property type="protein sequence ID" value="KAF5329101.1"/>
    <property type="molecule type" value="Genomic_DNA"/>
</dbReference>
<sequence>MLYIESQGLDTAFASPHNPLDSQTPTLGQIPYIHRIDNGSLLTIFCLAMLLPLDVGLHEIRGMVPRGYLGLVCRQWHEFVLRHPSLWSTIILLPRSLGTNRRLESSTFTTYLRRSGAMPLSIYIFPGAVDAGKEHTINLERGLADALREVGPRIRSLVVEMRWRSSLERIGNVFDPQEYPILERSHLNATFNDVGPPYQSLLTGAHYPSRLTSLSINTTDLLDLLASIQAPHHTLAHLTSLTINYILPHSPGFPDDGLDSILSFVHSLFHLVSLRIERFHILGGHRTFRSDLRPSTSPRLVRTLAVRSSNTTAIAYLLRHFAPTTLVLDACTFTTTPPLHIPKCVDHLELSDIVDERASYPIFRALSYFNGHCVAFHACSFLTRSFLMRVLGRNRLNFMGSAYPRLRNLRIKNCVRLSATGLVSFIEALNIDREASLDVLEVIGYPVLAPQIRARALSRSLSVLFICTPGLAISTPAVPLANSLPAFALPSSPRPDTRTTSFHPRPHIHNCHPRHPQALARTPAHSHPACPPSHLSTPTFHIKNSQTANDDEPML</sequence>
<dbReference type="Gene3D" id="3.80.10.10">
    <property type="entry name" value="Ribonuclease Inhibitor"/>
    <property type="match status" value="1"/>
</dbReference>
<feature type="region of interest" description="Disordered" evidence="1">
    <location>
        <begin position="514"/>
        <end position="555"/>
    </location>
</feature>
<name>A0A8H5BU54_9AGAR</name>
<dbReference type="Proteomes" id="UP000541558">
    <property type="component" value="Unassembled WGS sequence"/>
</dbReference>
<gene>
    <name evidence="2" type="ORF">D9611_014296</name>
</gene>
<comment type="caution">
    <text evidence="2">The sequence shown here is derived from an EMBL/GenBank/DDBJ whole genome shotgun (WGS) entry which is preliminary data.</text>
</comment>
<dbReference type="AlphaFoldDB" id="A0A8H5BU54"/>
<evidence type="ECO:0000313" key="2">
    <source>
        <dbReference type="EMBL" id="KAF5329101.1"/>
    </source>
</evidence>
<protein>
    <recommendedName>
        <fullName evidence="4">F-box domain-containing protein</fullName>
    </recommendedName>
</protein>
<evidence type="ECO:0000256" key="1">
    <source>
        <dbReference type="SAM" id="MobiDB-lite"/>
    </source>
</evidence>
<accession>A0A8H5BU54</accession>
<feature type="compositionally biased region" description="Low complexity" evidence="1">
    <location>
        <begin position="523"/>
        <end position="534"/>
    </location>
</feature>
<keyword evidence="3" id="KW-1185">Reference proteome</keyword>
<dbReference type="InterPro" id="IPR032675">
    <property type="entry name" value="LRR_dom_sf"/>
</dbReference>
<feature type="compositionally biased region" description="Polar residues" evidence="1">
    <location>
        <begin position="535"/>
        <end position="548"/>
    </location>
</feature>